<sequence>MVNLLTELHREADVENYDEEMPQYPGRVLIWHCTKKVWQMGAVLGCAGTAIYLGVRRLPFQPYYWNAGYVCLGVSTALWFPVMFRIASLDEPGIDDRGFRLSKNEGQKDVDKWAFGGAVITPLFTSPFVPTSQSITYKTADNVRKVKPASVNTLLPMPRELATAVAVGCIVGMVALMIDSRTRRAVRGVKNAIRDKVQEKERQQQ</sequence>
<keyword evidence="1" id="KW-0812">Transmembrane</keyword>
<accession>A0A0G4EDN9</accession>
<name>A0A0G4EDN9_VITBC</name>
<feature type="transmembrane region" description="Helical" evidence="1">
    <location>
        <begin position="161"/>
        <end position="178"/>
    </location>
</feature>
<reference evidence="2 3" key="1">
    <citation type="submission" date="2014-11" db="EMBL/GenBank/DDBJ databases">
        <authorList>
            <person name="Zhu J."/>
            <person name="Qi W."/>
            <person name="Song R."/>
        </authorList>
    </citation>
    <scope>NUCLEOTIDE SEQUENCE [LARGE SCALE GENOMIC DNA]</scope>
</reference>
<keyword evidence="1" id="KW-0472">Membrane</keyword>
<dbReference type="InParanoid" id="A0A0G4EDN9"/>
<feature type="transmembrane region" description="Helical" evidence="1">
    <location>
        <begin position="67"/>
        <end position="87"/>
    </location>
</feature>
<proteinExistence type="predicted"/>
<keyword evidence="1" id="KW-1133">Transmembrane helix</keyword>
<organism evidence="2 3">
    <name type="scientific">Vitrella brassicaformis (strain CCMP3155)</name>
    <dbReference type="NCBI Taxonomy" id="1169540"/>
    <lineage>
        <taxon>Eukaryota</taxon>
        <taxon>Sar</taxon>
        <taxon>Alveolata</taxon>
        <taxon>Colpodellida</taxon>
        <taxon>Vitrellaceae</taxon>
        <taxon>Vitrella</taxon>
    </lineage>
</organism>
<dbReference type="VEuPathDB" id="CryptoDB:Vbra_11217"/>
<evidence type="ECO:0000313" key="3">
    <source>
        <dbReference type="Proteomes" id="UP000041254"/>
    </source>
</evidence>
<gene>
    <name evidence="2" type="ORF">Vbra_11217</name>
</gene>
<keyword evidence="3" id="KW-1185">Reference proteome</keyword>
<evidence type="ECO:0000256" key="1">
    <source>
        <dbReference type="SAM" id="Phobius"/>
    </source>
</evidence>
<evidence type="ECO:0000313" key="2">
    <source>
        <dbReference type="EMBL" id="CEL93507.1"/>
    </source>
</evidence>
<dbReference type="AlphaFoldDB" id="A0A0G4EDN9"/>
<dbReference type="EMBL" id="CDMY01000176">
    <property type="protein sequence ID" value="CEL93507.1"/>
    <property type="molecule type" value="Genomic_DNA"/>
</dbReference>
<protein>
    <submittedName>
        <fullName evidence="2">Uncharacterized protein</fullName>
    </submittedName>
</protein>
<feature type="transmembrane region" description="Helical" evidence="1">
    <location>
        <begin position="37"/>
        <end position="55"/>
    </location>
</feature>
<dbReference type="Proteomes" id="UP000041254">
    <property type="component" value="Unassembled WGS sequence"/>
</dbReference>